<dbReference type="OrthoDB" id="3483129at2"/>
<dbReference type="RefSeq" id="WP_122197671.1">
    <property type="nucleotide sequence ID" value="NZ_JBHSKC010000001.1"/>
</dbReference>
<evidence type="ECO:0000313" key="3">
    <source>
        <dbReference type="Proteomes" id="UP000282674"/>
    </source>
</evidence>
<proteinExistence type="predicted"/>
<comment type="caution">
    <text evidence="2">The sequence shown here is derived from an EMBL/GenBank/DDBJ whole genome shotgun (WGS) entry which is preliminary data.</text>
</comment>
<name>A0A3M2LSU2_9ACTN</name>
<dbReference type="Proteomes" id="UP000282674">
    <property type="component" value="Unassembled WGS sequence"/>
</dbReference>
<reference evidence="2 3" key="1">
    <citation type="submission" date="2018-10" db="EMBL/GenBank/DDBJ databases">
        <title>Isolation from soil.</title>
        <authorList>
            <person name="Hu J."/>
        </authorList>
    </citation>
    <scope>NUCLEOTIDE SEQUENCE [LARGE SCALE GENOMIC DNA]</scope>
    <source>
        <strain evidence="2 3">NEAU-Ht49</strain>
    </source>
</reference>
<protein>
    <submittedName>
        <fullName evidence="2">Uncharacterized protein</fullName>
    </submittedName>
</protein>
<feature type="signal peptide" evidence="1">
    <location>
        <begin position="1"/>
        <end position="26"/>
    </location>
</feature>
<keyword evidence="3" id="KW-1185">Reference proteome</keyword>
<evidence type="ECO:0000313" key="2">
    <source>
        <dbReference type="EMBL" id="RMI39643.1"/>
    </source>
</evidence>
<dbReference type="EMBL" id="RFFG01000064">
    <property type="protein sequence ID" value="RMI39643.1"/>
    <property type="molecule type" value="Genomic_DNA"/>
</dbReference>
<feature type="chain" id="PRO_5017925968" evidence="1">
    <location>
        <begin position="27"/>
        <end position="82"/>
    </location>
</feature>
<evidence type="ECO:0000256" key="1">
    <source>
        <dbReference type="SAM" id="SignalP"/>
    </source>
</evidence>
<sequence>MRKRQAAVALLGGVGLIALMSGPAMAGDKPPRNLQIIGIQTCRSVDVAGIGAAIHNLLGIEDEHGDCVNGGNLQKVKVIKGR</sequence>
<gene>
    <name evidence="2" type="ORF">EBO15_29195</name>
</gene>
<keyword evidence="1" id="KW-0732">Signal</keyword>
<accession>A0A3M2LSU2</accession>
<dbReference type="AlphaFoldDB" id="A0A3M2LSU2"/>
<organism evidence="2 3">
    <name type="scientific">Actinomadura harenae</name>
    <dbReference type="NCBI Taxonomy" id="2483351"/>
    <lineage>
        <taxon>Bacteria</taxon>
        <taxon>Bacillati</taxon>
        <taxon>Actinomycetota</taxon>
        <taxon>Actinomycetes</taxon>
        <taxon>Streptosporangiales</taxon>
        <taxon>Thermomonosporaceae</taxon>
        <taxon>Actinomadura</taxon>
    </lineage>
</organism>